<evidence type="ECO:0000256" key="1">
    <source>
        <dbReference type="ARBA" id="ARBA00006484"/>
    </source>
</evidence>
<dbReference type="PANTHER" id="PTHR42760">
    <property type="entry name" value="SHORT-CHAIN DEHYDROGENASES/REDUCTASES FAMILY MEMBER"/>
    <property type="match status" value="1"/>
</dbReference>
<comment type="similarity">
    <text evidence="1 4">Belongs to the short-chain dehydrogenases/reductases (SDR) family.</text>
</comment>
<name>A0A0J6Y7Q6_COCIT</name>
<evidence type="ECO:0000256" key="5">
    <source>
        <dbReference type="SAM" id="MobiDB-lite"/>
    </source>
</evidence>
<dbReference type="STRING" id="404692.A0A0J6Y7Q6"/>
<dbReference type="OrthoDB" id="47007at2759"/>
<dbReference type="SUPFAM" id="SSF51735">
    <property type="entry name" value="NAD(P)-binding Rossmann-fold domains"/>
    <property type="match status" value="1"/>
</dbReference>
<dbReference type="InterPro" id="IPR002347">
    <property type="entry name" value="SDR_fam"/>
</dbReference>
<evidence type="ECO:0000256" key="3">
    <source>
        <dbReference type="ARBA" id="ARBA00023002"/>
    </source>
</evidence>
<evidence type="ECO:0000313" key="7">
    <source>
        <dbReference type="Proteomes" id="UP000054565"/>
    </source>
</evidence>
<evidence type="ECO:0000313" key="6">
    <source>
        <dbReference type="EMBL" id="KMP02708.1"/>
    </source>
</evidence>
<keyword evidence="2" id="KW-0521">NADP</keyword>
<dbReference type="Pfam" id="PF13561">
    <property type="entry name" value="adh_short_C2"/>
    <property type="match status" value="1"/>
</dbReference>
<gene>
    <name evidence="6" type="ORF">CIRG_02400</name>
</gene>
<evidence type="ECO:0000256" key="2">
    <source>
        <dbReference type="ARBA" id="ARBA00022857"/>
    </source>
</evidence>
<sequence>MAKLFFSSHCSRQLRGAALRASRLSAFVPCFVANNAPLYPNTWSEKYFSASTRPSKSLGRLQKTTCMVTGASSGIGFAITQRMLLEGADKVILVSRSEERLNSALERLGEIVPSRPVKKEDAAKAQKEESATTESKRWGGFASKSQVHLSVNDRVSLVIGDVGNPSFWSEDVKKVMNQVDILVNAAGVSHTSLLPFAKDEAISDMLDTNLRGTIFACRAMASRVLRKPSSRGNGDSKCIINISSLHAVKGGIGAATYASTKAGVIALTRAIVAEAAASRHGVRLRANVIVPGYIETKMLDELSPQIREEARLSVPLQRFGTCEEVADAALFLATNQYANNCVLNLDGGLSAL</sequence>
<dbReference type="GO" id="GO:0016616">
    <property type="term" value="F:oxidoreductase activity, acting on the CH-OH group of donors, NAD or NADP as acceptor"/>
    <property type="evidence" value="ECO:0007669"/>
    <property type="project" value="TreeGrafter"/>
</dbReference>
<dbReference type="PRINTS" id="PR00081">
    <property type="entry name" value="GDHRDH"/>
</dbReference>
<protein>
    <submittedName>
        <fullName evidence="6">3-oxoacyl-acyl carrier protein reductase</fullName>
    </submittedName>
</protein>
<reference evidence="7" key="1">
    <citation type="journal article" date="2010" name="Genome Res.">
        <title>Population genomic sequencing of Coccidioides fungi reveals recent hybridization and transposon control.</title>
        <authorList>
            <person name="Neafsey D.E."/>
            <person name="Barker B.M."/>
            <person name="Sharpton T.J."/>
            <person name="Stajich J.E."/>
            <person name="Park D.J."/>
            <person name="Whiston E."/>
            <person name="Hung C.-Y."/>
            <person name="McMahan C."/>
            <person name="White J."/>
            <person name="Sykes S."/>
            <person name="Heiman D."/>
            <person name="Young S."/>
            <person name="Zeng Q."/>
            <person name="Abouelleil A."/>
            <person name="Aftuck L."/>
            <person name="Bessette D."/>
            <person name="Brown A."/>
            <person name="FitzGerald M."/>
            <person name="Lui A."/>
            <person name="Macdonald J.P."/>
            <person name="Priest M."/>
            <person name="Orbach M.J."/>
            <person name="Galgiani J.N."/>
            <person name="Kirkland T.N."/>
            <person name="Cole G.T."/>
            <person name="Birren B.W."/>
            <person name="Henn M.R."/>
            <person name="Taylor J.W."/>
            <person name="Rounsley S.D."/>
        </authorList>
    </citation>
    <scope>NUCLEOTIDE SEQUENCE [LARGE SCALE GENOMIC DNA]</scope>
    <source>
        <strain evidence="7">RMSCC 2394</strain>
    </source>
</reference>
<dbReference type="Gene3D" id="3.40.50.720">
    <property type="entry name" value="NAD(P)-binding Rossmann-like Domain"/>
    <property type="match status" value="1"/>
</dbReference>
<keyword evidence="3" id="KW-0560">Oxidoreductase</keyword>
<dbReference type="Pfam" id="PF00106">
    <property type="entry name" value="adh_short"/>
    <property type="match status" value="1"/>
</dbReference>
<feature type="compositionally biased region" description="Basic and acidic residues" evidence="5">
    <location>
        <begin position="117"/>
        <end position="137"/>
    </location>
</feature>
<dbReference type="AlphaFoldDB" id="A0A0J6Y7Q6"/>
<dbReference type="InterPro" id="IPR036291">
    <property type="entry name" value="NAD(P)-bd_dom_sf"/>
</dbReference>
<dbReference type="PRINTS" id="PR00080">
    <property type="entry name" value="SDRFAMILY"/>
</dbReference>
<feature type="region of interest" description="Disordered" evidence="5">
    <location>
        <begin position="116"/>
        <end position="137"/>
    </location>
</feature>
<dbReference type="EMBL" id="DS028094">
    <property type="protein sequence ID" value="KMP02708.1"/>
    <property type="molecule type" value="Genomic_DNA"/>
</dbReference>
<dbReference type="GO" id="GO:0006633">
    <property type="term" value="P:fatty acid biosynthetic process"/>
    <property type="evidence" value="ECO:0007669"/>
    <property type="project" value="TreeGrafter"/>
</dbReference>
<proteinExistence type="inferred from homology"/>
<dbReference type="GO" id="GO:0048038">
    <property type="term" value="F:quinone binding"/>
    <property type="evidence" value="ECO:0007669"/>
    <property type="project" value="TreeGrafter"/>
</dbReference>
<organism evidence="6 7">
    <name type="scientific">Coccidioides immitis RMSCC 2394</name>
    <dbReference type="NCBI Taxonomy" id="404692"/>
    <lineage>
        <taxon>Eukaryota</taxon>
        <taxon>Fungi</taxon>
        <taxon>Dikarya</taxon>
        <taxon>Ascomycota</taxon>
        <taxon>Pezizomycotina</taxon>
        <taxon>Eurotiomycetes</taxon>
        <taxon>Eurotiomycetidae</taxon>
        <taxon>Onygenales</taxon>
        <taxon>Onygenaceae</taxon>
        <taxon>Coccidioides</taxon>
    </lineage>
</organism>
<dbReference type="PANTHER" id="PTHR42760:SF133">
    <property type="entry name" value="3-OXOACYL-[ACYL-CARRIER-PROTEIN] REDUCTASE"/>
    <property type="match status" value="1"/>
</dbReference>
<accession>A0A0J6Y7Q6</accession>
<evidence type="ECO:0000256" key="4">
    <source>
        <dbReference type="RuleBase" id="RU000363"/>
    </source>
</evidence>
<dbReference type="Proteomes" id="UP000054565">
    <property type="component" value="Unassembled WGS sequence"/>
</dbReference>